<organism evidence="2 3">
    <name type="scientific">Rhodobacter lacus</name>
    <dbReference type="NCBI Taxonomy" id="1641972"/>
    <lineage>
        <taxon>Bacteria</taxon>
        <taxon>Pseudomonadati</taxon>
        <taxon>Pseudomonadota</taxon>
        <taxon>Alphaproteobacteria</taxon>
        <taxon>Rhodobacterales</taxon>
        <taxon>Rhodobacter group</taxon>
        <taxon>Rhodobacter</taxon>
    </lineage>
</organism>
<evidence type="ECO:0000313" key="2">
    <source>
        <dbReference type="EMBL" id="MFD2173791.1"/>
    </source>
</evidence>
<gene>
    <name evidence="2" type="ORF">ACFSM0_06800</name>
</gene>
<dbReference type="Proteomes" id="UP001597413">
    <property type="component" value="Unassembled WGS sequence"/>
</dbReference>
<dbReference type="SUPFAM" id="SSF46785">
    <property type="entry name" value="Winged helix' DNA-binding domain"/>
    <property type="match status" value="1"/>
</dbReference>
<keyword evidence="3" id="KW-1185">Reference proteome</keyword>
<dbReference type="InterPro" id="IPR036388">
    <property type="entry name" value="WH-like_DNA-bd_sf"/>
</dbReference>
<evidence type="ECO:0000259" key="1">
    <source>
        <dbReference type="Pfam" id="PF09012"/>
    </source>
</evidence>
<feature type="domain" description="Transcriptional regulator HTH-type FeoC" evidence="1">
    <location>
        <begin position="3"/>
        <end position="60"/>
    </location>
</feature>
<protein>
    <submittedName>
        <fullName evidence="2">FeoC-like transcriptional regulator</fullName>
    </submittedName>
</protein>
<dbReference type="Pfam" id="PF09012">
    <property type="entry name" value="FeoC"/>
    <property type="match status" value="1"/>
</dbReference>
<dbReference type="InterPro" id="IPR015102">
    <property type="entry name" value="Tscrpt_reg_HTH_FeoC"/>
</dbReference>
<dbReference type="Gene3D" id="1.10.10.10">
    <property type="entry name" value="Winged helix-like DNA-binding domain superfamily/Winged helix DNA-binding domain"/>
    <property type="match status" value="1"/>
</dbReference>
<dbReference type="InterPro" id="IPR036390">
    <property type="entry name" value="WH_DNA-bd_sf"/>
</dbReference>
<evidence type="ECO:0000313" key="3">
    <source>
        <dbReference type="Proteomes" id="UP001597413"/>
    </source>
</evidence>
<dbReference type="EMBL" id="JBHUIX010000005">
    <property type="protein sequence ID" value="MFD2173791.1"/>
    <property type="molecule type" value="Genomic_DNA"/>
</dbReference>
<comment type="caution">
    <text evidence="2">The sequence shown here is derived from an EMBL/GenBank/DDBJ whole genome shotgun (WGS) entry which is preliminary data.</text>
</comment>
<dbReference type="RefSeq" id="WP_377388593.1">
    <property type="nucleotide sequence ID" value="NZ_JBHUIX010000005.1"/>
</dbReference>
<reference evidence="3" key="1">
    <citation type="journal article" date="2019" name="Int. J. Syst. Evol. Microbiol.">
        <title>The Global Catalogue of Microorganisms (GCM) 10K type strain sequencing project: providing services to taxonomists for standard genome sequencing and annotation.</title>
        <authorList>
            <consortium name="The Broad Institute Genomics Platform"/>
            <consortium name="The Broad Institute Genome Sequencing Center for Infectious Disease"/>
            <person name="Wu L."/>
            <person name="Ma J."/>
        </authorList>
    </citation>
    <scope>NUCLEOTIDE SEQUENCE [LARGE SCALE GENOMIC DNA]</scope>
    <source>
        <strain evidence="3">CCUG 55131</strain>
    </source>
</reference>
<sequence length="108" mass="11289">MALREIEEYVARRGKVSLRDMALHFDRDPEAMRAMAARLVHKGRLELRLGAPGCTACAAKGGCMNADTYCLPGMLAEAPAPGGGSAQSAEAACGSSQIPSFGAVLRHS</sequence>
<accession>A0ABW5A8G8</accession>
<name>A0ABW5A8G8_9RHOB</name>
<proteinExistence type="predicted"/>